<dbReference type="SUPFAM" id="SSF53756">
    <property type="entry name" value="UDP-Glycosyltransferase/glycogen phosphorylase"/>
    <property type="match status" value="1"/>
</dbReference>
<evidence type="ECO:0000256" key="2">
    <source>
        <dbReference type="ARBA" id="ARBA00022679"/>
    </source>
</evidence>
<sequence length="506" mass="55338">MTRTRHILTLLIPAWGHTVSYLHLCVQMLRSEPELVITLFVHNMVVPKMHAELKECIYDRERLRIVGTGDEGVEFSPQAVAAAFGQLMGGWVESLAGLMEGTEAWPRPRAVHMDVSCGFVIDPTKTIVGDGASCKILLWSPISLSSMPGILFEHDFVAIAQEIYDDEGRRRGRTLEEILDAVTYASNGIDAHDGRIVSIPGVYSIYDYEQLAYAAGRSEGLAQVLSTGQKFAKVCDGYVVPTSTAIEPGALKFCREVARGRGQELFAVGLQTDERSWDPQGHLTPANEVIRAFLDEAEKKYGPKSVLYISFGSLFFPTATPELVQALLDTFLSLEQPFPFLFALGGKLASLPKELVDRIHASGRGLACDFWVEQRAIIQHGAVGWFLTHGGWNSITESMARGLPLIIWPAGAEQPINAAVLAADPNPVAIELFQVRTGPQRGPSLRSPANITGTVEDATEEFKRVLHDVRGERGAFVSENARKMAGALGEVRAGEVKEDIAKLIAF</sequence>
<dbReference type="Proteomes" id="UP001221142">
    <property type="component" value="Unassembled WGS sequence"/>
</dbReference>
<gene>
    <name evidence="4" type="ORF">FB45DRAFT_1007545</name>
</gene>
<dbReference type="Gene3D" id="3.40.50.2000">
    <property type="entry name" value="Glycogen Phosphorylase B"/>
    <property type="match status" value="2"/>
</dbReference>
<dbReference type="Pfam" id="PF00201">
    <property type="entry name" value="UDPGT"/>
    <property type="match status" value="1"/>
</dbReference>
<feature type="chain" id="PRO_5041950266" description="Glycosyltransferase" evidence="3">
    <location>
        <begin position="21"/>
        <end position="506"/>
    </location>
</feature>
<accession>A0AAD7BDU1</accession>
<comment type="similarity">
    <text evidence="1">Belongs to the UDP-glycosyltransferase family.</text>
</comment>
<keyword evidence="5" id="KW-1185">Reference proteome</keyword>
<keyword evidence="2" id="KW-0808">Transferase</keyword>
<protein>
    <recommendedName>
        <fullName evidence="6">Glycosyltransferase</fullName>
    </recommendedName>
</protein>
<evidence type="ECO:0000313" key="4">
    <source>
        <dbReference type="EMBL" id="KAJ7617825.1"/>
    </source>
</evidence>
<feature type="signal peptide" evidence="3">
    <location>
        <begin position="1"/>
        <end position="20"/>
    </location>
</feature>
<name>A0AAD7BDU1_9AGAR</name>
<reference evidence="4" key="1">
    <citation type="submission" date="2023-03" db="EMBL/GenBank/DDBJ databases">
        <title>Massive genome expansion in bonnet fungi (Mycena s.s.) driven by repeated elements and novel gene families across ecological guilds.</title>
        <authorList>
            <consortium name="Lawrence Berkeley National Laboratory"/>
            <person name="Harder C.B."/>
            <person name="Miyauchi S."/>
            <person name="Viragh M."/>
            <person name="Kuo A."/>
            <person name="Thoen E."/>
            <person name="Andreopoulos B."/>
            <person name="Lu D."/>
            <person name="Skrede I."/>
            <person name="Drula E."/>
            <person name="Henrissat B."/>
            <person name="Morin E."/>
            <person name="Kohler A."/>
            <person name="Barry K."/>
            <person name="LaButti K."/>
            <person name="Morin E."/>
            <person name="Salamov A."/>
            <person name="Lipzen A."/>
            <person name="Mereny Z."/>
            <person name="Hegedus B."/>
            <person name="Baldrian P."/>
            <person name="Stursova M."/>
            <person name="Weitz H."/>
            <person name="Taylor A."/>
            <person name="Grigoriev I.V."/>
            <person name="Nagy L.G."/>
            <person name="Martin F."/>
            <person name="Kauserud H."/>
        </authorList>
    </citation>
    <scope>NUCLEOTIDE SEQUENCE</scope>
    <source>
        <strain evidence="4">9284</strain>
    </source>
</reference>
<dbReference type="InterPro" id="IPR002213">
    <property type="entry name" value="UDP_glucos_trans"/>
</dbReference>
<dbReference type="AlphaFoldDB" id="A0AAD7BDU1"/>
<proteinExistence type="inferred from homology"/>
<dbReference type="GO" id="GO:0035251">
    <property type="term" value="F:UDP-glucosyltransferase activity"/>
    <property type="evidence" value="ECO:0007669"/>
    <property type="project" value="TreeGrafter"/>
</dbReference>
<dbReference type="CDD" id="cd03784">
    <property type="entry name" value="GT1_Gtf-like"/>
    <property type="match status" value="1"/>
</dbReference>
<organism evidence="4 5">
    <name type="scientific">Roridomyces roridus</name>
    <dbReference type="NCBI Taxonomy" id="1738132"/>
    <lineage>
        <taxon>Eukaryota</taxon>
        <taxon>Fungi</taxon>
        <taxon>Dikarya</taxon>
        <taxon>Basidiomycota</taxon>
        <taxon>Agaricomycotina</taxon>
        <taxon>Agaricomycetes</taxon>
        <taxon>Agaricomycetidae</taxon>
        <taxon>Agaricales</taxon>
        <taxon>Marasmiineae</taxon>
        <taxon>Mycenaceae</taxon>
        <taxon>Roridomyces</taxon>
    </lineage>
</organism>
<dbReference type="PANTHER" id="PTHR48047:SF215">
    <property type="entry name" value="GLYCOSYLTRANSFERASE"/>
    <property type="match status" value="1"/>
</dbReference>
<comment type="caution">
    <text evidence="4">The sequence shown here is derived from an EMBL/GenBank/DDBJ whole genome shotgun (WGS) entry which is preliminary data.</text>
</comment>
<dbReference type="PANTHER" id="PTHR48047">
    <property type="entry name" value="GLYCOSYLTRANSFERASE"/>
    <property type="match status" value="1"/>
</dbReference>
<evidence type="ECO:0000256" key="1">
    <source>
        <dbReference type="ARBA" id="ARBA00009995"/>
    </source>
</evidence>
<evidence type="ECO:0000313" key="5">
    <source>
        <dbReference type="Proteomes" id="UP001221142"/>
    </source>
</evidence>
<dbReference type="EMBL" id="JARKIF010000020">
    <property type="protein sequence ID" value="KAJ7617825.1"/>
    <property type="molecule type" value="Genomic_DNA"/>
</dbReference>
<evidence type="ECO:0008006" key="6">
    <source>
        <dbReference type="Google" id="ProtNLM"/>
    </source>
</evidence>
<evidence type="ECO:0000256" key="3">
    <source>
        <dbReference type="SAM" id="SignalP"/>
    </source>
</evidence>
<keyword evidence="3" id="KW-0732">Signal</keyword>